<dbReference type="EMBL" id="NHON01000040">
    <property type="protein sequence ID" value="OWJ65285.1"/>
    <property type="molecule type" value="Genomic_DNA"/>
</dbReference>
<keyword evidence="1" id="KW-0732">Signal</keyword>
<proteinExistence type="predicted"/>
<protein>
    <submittedName>
        <fullName evidence="2">Uncharacterized protein</fullName>
    </submittedName>
</protein>
<comment type="caution">
    <text evidence="2">The sequence shown here is derived from an EMBL/GenBank/DDBJ whole genome shotgun (WGS) entry which is preliminary data.</text>
</comment>
<name>A0A211ZJ12_9PROT</name>
<evidence type="ECO:0000256" key="1">
    <source>
        <dbReference type="SAM" id="SignalP"/>
    </source>
</evidence>
<gene>
    <name evidence="2" type="ORF">BWR60_20570</name>
</gene>
<reference evidence="3" key="1">
    <citation type="submission" date="2017-05" db="EMBL/GenBank/DDBJ databases">
        <authorList>
            <person name="Macchi M."/>
            <person name="Festa S."/>
            <person name="Coppotelli B.M."/>
            <person name="Morelli I.S."/>
        </authorList>
    </citation>
    <scope>NUCLEOTIDE SEQUENCE [LARGE SCALE GENOMIC DNA]</scope>
    <source>
        <strain evidence="3">I</strain>
    </source>
</reference>
<evidence type="ECO:0000313" key="3">
    <source>
        <dbReference type="Proteomes" id="UP000196655"/>
    </source>
</evidence>
<sequence length="156" mass="16622">MAKIHTVLFAGFFMTGLAGCGSSQTTAPAPQAAETPAPAVATVNEAGKLRVNPRDFEAWLNTMPGEAASLHVEGKLGAVTAPSSGWTVTLVDSDRTAGRRTKVLELWATAPSDPATQALTPMEVPPFVEDPAKANYSRVTIWYGKRHFTVRVKTVQ</sequence>
<evidence type="ECO:0000313" key="2">
    <source>
        <dbReference type="EMBL" id="OWJ65285.1"/>
    </source>
</evidence>
<organism evidence="2 3">
    <name type="scientific">Inquilinus limosus</name>
    <dbReference type="NCBI Taxonomy" id="171674"/>
    <lineage>
        <taxon>Bacteria</taxon>
        <taxon>Pseudomonadati</taxon>
        <taxon>Pseudomonadota</taxon>
        <taxon>Alphaproteobacteria</taxon>
        <taxon>Rhodospirillales</taxon>
        <taxon>Rhodospirillaceae</taxon>
        <taxon>Inquilinus</taxon>
    </lineage>
</organism>
<dbReference type="AlphaFoldDB" id="A0A211ZJ12"/>
<dbReference type="PROSITE" id="PS51257">
    <property type="entry name" value="PROKAR_LIPOPROTEIN"/>
    <property type="match status" value="1"/>
</dbReference>
<feature type="signal peptide" evidence="1">
    <location>
        <begin position="1"/>
        <end position="18"/>
    </location>
</feature>
<dbReference type="Proteomes" id="UP000196655">
    <property type="component" value="Unassembled WGS sequence"/>
</dbReference>
<dbReference type="OrthoDB" id="7620622at2"/>
<accession>A0A211ZJ12</accession>
<dbReference type="RefSeq" id="WP_088152881.1">
    <property type="nucleotide sequence ID" value="NZ_NHON01000040.1"/>
</dbReference>
<feature type="chain" id="PRO_5013392723" evidence="1">
    <location>
        <begin position="19"/>
        <end position="156"/>
    </location>
</feature>
<keyword evidence="3" id="KW-1185">Reference proteome</keyword>